<dbReference type="InterPro" id="IPR013111">
    <property type="entry name" value="EGF_extracell"/>
</dbReference>
<evidence type="ECO:0000259" key="4">
    <source>
        <dbReference type="PROSITE" id="PS50026"/>
    </source>
</evidence>
<dbReference type="Gene3D" id="2.10.25.10">
    <property type="entry name" value="Laminin"/>
    <property type="match status" value="2"/>
</dbReference>
<organism evidence="5">
    <name type="scientific">Heterosigma akashiwo</name>
    <name type="common">Chromophytic alga</name>
    <name type="synonym">Heterosigma carterae</name>
    <dbReference type="NCBI Taxonomy" id="2829"/>
    <lineage>
        <taxon>Eukaryota</taxon>
        <taxon>Sar</taxon>
        <taxon>Stramenopiles</taxon>
        <taxon>Ochrophyta</taxon>
        <taxon>Raphidophyceae</taxon>
        <taxon>Chattonellales</taxon>
        <taxon>Chattonellaceae</taxon>
        <taxon>Heterosigma</taxon>
    </lineage>
</organism>
<feature type="domain" description="EGF-like" evidence="4">
    <location>
        <begin position="347"/>
        <end position="383"/>
    </location>
</feature>
<dbReference type="AlphaFoldDB" id="A0A6V1QSW3"/>
<dbReference type="EMBL" id="HBIU01025700">
    <property type="protein sequence ID" value="CAE0633198.1"/>
    <property type="molecule type" value="Transcribed_RNA"/>
</dbReference>
<proteinExistence type="predicted"/>
<gene>
    <name evidence="5" type="ORF">HAKA00212_LOCUS11910</name>
</gene>
<feature type="domain" description="EGF-like" evidence="4">
    <location>
        <begin position="70"/>
        <end position="105"/>
    </location>
</feature>
<dbReference type="InterPro" id="IPR052108">
    <property type="entry name" value="MEGF/SIB"/>
</dbReference>
<dbReference type="Pfam" id="PF07974">
    <property type="entry name" value="EGF_2"/>
    <property type="match status" value="1"/>
</dbReference>
<dbReference type="CDD" id="cd00055">
    <property type="entry name" value="EGF_Lam"/>
    <property type="match status" value="1"/>
</dbReference>
<dbReference type="PROSITE" id="PS01186">
    <property type="entry name" value="EGF_2"/>
    <property type="match status" value="3"/>
</dbReference>
<name>A0A6V1QSW3_HETAK</name>
<comment type="caution">
    <text evidence="2">Lacks conserved residue(s) required for the propagation of feature annotation.</text>
</comment>
<sequence>MPGLRVLAKILLFIGLSDWSFQAGLPCPSHCNRQGNCINRVCECYDGFYGGDCSLRECPKGKAWTDLATDTDEAHAEVECSNMGLCDTDTGQCVCRDGFEGQACERITCPNDCSGNGACQSMKYYASLKNPGLGATSTTQDYVYIYETQWDAEMMMGCACDDGWFGYDCSLRHCPTGDDPLTGTAFDPDGLEYNEQQKLKCTANGGYFTLSFRGETTARLQNDASPDDMEEALKALSSVTDEGVTVEGADPVCSFTGATTFVTFTQDFGDVPLLWPDTTALTHTSAAYSPQVVVTEYRTGTKEDEYCSNRGICDTETGLCACNTDWDTSNGYGKQGTRGDCGYATDTITSCPGEIACSVQGVCSGSPTYTCTCSSGWQGSDCSERTCSYARSWFDYPSDDEEAHLDKAECSDMGACDREEGLCTCADNFSGSACQYMACPGADEDNACNGQGQCLSMAALAKLATVNGVLQSYTYGSTPNKASTWDYDKMYGCYCDDGYAGYDCSLFTCPYGDDPLTHDEVNEIQAVTCQGDSGEFYLTFREEITSALPYYSTASDVEDALHELSTVEIVEVTSDETSVCTSDGNTFYVEFWMPSSDVPLLEATNDGLDGLSVSEYQKGTKEYAECSNRGICDTTSGDCDCFEGMGSSDGKGDVGNRGDCGYVLPFLVSSSS</sequence>
<accession>A0A6V1QSW3</accession>
<dbReference type="SMART" id="SM00181">
    <property type="entry name" value="EGF"/>
    <property type="match status" value="6"/>
</dbReference>
<dbReference type="InterPro" id="IPR000742">
    <property type="entry name" value="EGF"/>
</dbReference>
<evidence type="ECO:0000313" key="5">
    <source>
        <dbReference type="EMBL" id="CAE0633198.1"/>
    </source>
</evidence>
<dbReference type="InterPro" id="IPR002049">
    <property type="entry name" value="LE_dom"/>
</dbReference>
<dbReference type="PANTHER" id="PTHR24035">
    <property type="entry name" value="MULTIPLE EPIDERMAL GROWTH FACTOR-LIKE DOMAINS PROTEIN"/>
    <property type="match status" value="1"/>
</dbReference>
<keyword evidence="2" id="KW-0245">EGF-like domain</keyword>
<feature type="signal peptide" evidence="3">
    <location>
        <begin position="1"/>
        <end position="22"/>
    </location>
</feature>
<evidence type="ECO:0000256" key="1">
    <source>
        <dbReference type="ARBA" id="ARBA00023157"/>
    </source>
</evidence>
<keyword evidence="3" id="KW-0732">Signal</keyword>
<evidence type="ECO:0000256" key="2">
    <source>
        <dbReference type="PROSITE-ProRule" id="PRU00076"/>
    </source>
</evidence>
<dbReference type="PRINTS" id="PR00011">
    <property type="entry name" value="EGFLAMININ"/>
</dbReference>
<dbReference type="PROSITE" id="PS50026">
    <property type="entry name" value="EGF_3"/>
    <property type="match status" value="2"/>
</dbReference>
<evidence type="ECO:0000256" key="3">
    <source>
        <dbReference type="SAM" id="SignalP"/>
    </source>
</evidence>
<protein>
    <recommendedName>
        <fullName evidence="4">EGF-like domain-containing protein</fullName>
    </recommendedName>
</protein>
<reference evidence="5" key="1">
    <citation type="submission" date="2021-01" db="EMBL/GenBank/DDBJ databases">
        <authorList>
            <person name="Corre E."/>
            <person name="Pelletier E."/>
            <person name="Niang G."/>
            <person name="Scheremetjew M."/>
            <person name="Finn R."/>
            <person name="Kale V."/>
            <person name="Holt S."/>
            <person name="Cochrane G."/>
            <person name="Meng A."/>
            <person name="Brown T."/>
            <person name="Cohen L."/>
        </authorList>
    </citation>
    <scope>NUCLEOTIDE SEQUENCE</scope>
    <source>
        <strain evidence="5">CCMP3107</strain>
    </source>
</reference>
<feature type="disulfide bond" evidence="2">
    <location>
        <begin position="373"/>
        <end position="382"/>
    </location>
</feature>
<dbReference type="Gene3D" id="2.170.300.10">
    <property type="entry name" value="Tie2 ligand-binding domain superfamily"/>
    <property type="match status" value="1"/>
</dbReference>
<keyword evidence="1 2" id="KW-1015">Disulfide bond</keyword>
<feature type="disulfide bond" evidence="2">
    <location>
        <begin position="95"/>
        <end position="104"/>
    </location>
</feature>
<dbReference type="PROSITE" id="PS00022">
    <property type="entry name" value="EGF_1"/>
    <property type="match status" value="2"/>
</dbReference>
<feature type="chain" id="PRO_5030160796" description="EGF-like domain-containing protein" evidence="3">
    <location>
        <begin position="23"/>
        <end position="672"/>
    </location>
</feature>